<dbReference type="AlphaFoldDB" id="D2QIJ2"/>
<dbReference type="eggNOG" id="COG2205">
    <property type="taxonomic scope" value="Bacteria"/>
</dbReference>
<accession>D2QIJ2</accession>
<dbReference type="InterPro" id="IPR050736">
    <property type="entry name" value="Sensor_HK_Regulatory"/>
</dbReference>
<dbReference type="SUPFAM" id="SSF55785">
    <property type="entry name" value="PYP-like sensor domain (PAS domain)"/>
    <property type="match status" value="2"/>
</dbReference>
<dbReference type="Pfam" id="PF00512">
    <property type="entry name" value="HisKA"/>
    <property type="match status" value="1"/>
</dbReference>
<evidence type="ECO:0000259" key="8">
    <source>
        <dbReference type="PROSITE" id="PS50109"/>
    </source>
</evidence>
<dbReference type="Gene3D" id="3.30.565.10">
    <property type="entry name" value="Histidine kinase-like ATPase, C-terminal domain"/>
    <property type="match status" value="1"/>
</dbReference>
<dbReference type="STRING" id="504472.Slin_2761"/>
<gene>
    <name evidence="9" type="ordered locus">Slin_2761</name>
</gene>
<dbReference type="CDD" id="cd00075">
    <property type="entry name" value="HATPase"/>
    <property type="match status" value="1"/>
</dbReference>
<dbReference type="InterPro" id="IPR000014">
    <property type="entry name" value="PAS"/>
</dbReference>
<keyword evidence="10" id="KW-1185">Reference proteome</keyword>
<dbReference type="Gene3D" id="1.10.287.130">
    <property type="match status" value="1"/>
</dbReference>
<dbReference type="SMART" id="SM00091">
    <property type="entry name" value="PAS"/>
    <property type="match status" value="3"/>
</dbReference>
<organism evidence="9 10">
    <name type="scientific">Spirosoma linguale (strain ATCC 33905 / DSM 74 / LMG 10896 / Claus 1)</name>
    <dbReference type="NCBI Taxonomy" id="504472"/>
    <lineage>
        <taxon>Bacteria</taxon>
        <taxon>Pseudomonadati</taxon>
        <taxon>Bacteroidota</taxon>
        <taxon>Cytophagia</taxon>
        <taxon>Cytophagales</taxon>
        <taxon>Cytophagaceae</taxon>
        <taxon>Spirosoma</taxon>
    </lineage>
</organism>
<evidence type="ECO:0000313" key="9">
    <source>
        <dbReference type="EMBL" id="ADB38776.1"/>
    </source>
</evidence>
<dbReference type="FunFam" id="3.30.565.10:FF:000006">
    <property type="entry name" value="Sensor histidine kinase WalK"/>
    <property type="match status" value="1"/>
</dbReference>
<dbReference type="Gene3D" id="3.30.450.20">
    <property type="entry name" value="PAS domain"/>
    <property type="match status" value="2"/>
</dbReference>
<comment type="catalytic activity">
    <reaction evidence="1">
        <text>ATP + protein L-histidine = ADP + protein N-phospho-L-histidine.</text>
        <dbReference type="EC" id="2.7.13.3"/>
    </reaction>
</comment>
<dbReference type="InterPro" id="IPR035965">
    <property type="entry name" value="PAS-like_dom_sf"/>
</dbReference>
<feature type="domain" description="Histidine kinase" evidence="8">
    <location>
        <begin position="459"/>
        <end position="674"/>
    </location>
</feature>
<dbReference type="CDD" id="cd00130">
    <property type="entry name" value="PAS"/>
    <property type="match status" value="1"/>
</dbReference>
<evidence type="ECO:0000256" key="3">
    <source>
        <dbReference type="ARBA" id="ARBA00022553"/>
    </source>
</evidence>
<dbReference type="PROSITE" id="PS50109">
    <property type="entry name" value="HIS_KIN"/>
    <property type="match status" value="1"/>
</dbReference>
<keyword evidence="6" id="KW-0902">Two-component regulatory system</keyword>
<evidence type="ECO:0000313" key="10">
    <source>
        <dbReference type="Proteomes" id="UP000002028"/>
    </source>
</evidence>
<dbReference type="NCBIfam" id="TIGR00229">
    <property type="entry name" value="sensory_box"/>
    <property type="match status" value="1"/>
</dbReference>
<dbReference type="PANTHER" id="PTHR43711:SF26">
    <property type="entry name" value="SENSOR HISTIDINE KINASE RCSC"/>
    <property type="match status" value="1"/>
</dbReference>
<evidence type="ECO:0000256" key="2">
    <source>
        <dbReference type="ARBA" id="ARBA00012438"/>
    </source>
</evidence>
<dbReference type="GO" id="GO:0000155">
    <property type="term" value="F:phosphorelay sensor kinase activity"/>
    <property type="evidence" value="ECO:0007669"/>
    <property type="project" value="InterPro"/>
</dbReference>
<evidence type="ECO:0000256" key="4">
    <source>
        <dbReference type="ARBA" id="ARBA00022679"/>
    </source>
</evidence>
<dbReference type="InterPro" id="IPR036097">
    <property type="entry name" value="HisK_dim/P_sf"/>
</dbReference>
<dbReference type="InterPro" id="IPR003661">
    <property type="entry name" value="HisK_dim/P_dom"/>
</dbReference>
<evidence type="ECO:0000256" key="1">
    <source>
        <dbReference type="ARBA" id="ARBA00000085"/>
    </source>
</evidence>
<dbReference type="SMART" id="SM00387">
    <property type="entry name" value="HATPase_c"/>
    <property type="match status" value="1"/>
</dbReference>
<dbReference type="SUPFAM" id="SSF55874">
    <property type="entry name" value="ATPase domain of HSP90 chaperone/DNA topoisomerase II/histidine kinase"/>
    <property type="match status" value="1"/>
</dbReference>
<dbReference type="SMART" id="SM00388">
    <property type="entry name" value="HisKA"/>
    <property type="match status" value="1"/>
</dbReference>
<dbReference type="EMBL" id="CP001769">
    <property type="protein sequence ID" value="ADB38776.1"/>
    <property type="molecule type" value="Genomic_DNA"/>
</dbReference>
<evidence type="ECO:0000256" key="7">
    <source>
        <dbReference type="SAM" id="Coils"/>
    </source>
</evidence>
<dbReference type="PANTHER" id="PTHR43711">
    <property type="entry name" value="TWO-COMPONENT HISTIDINE KINASE"/>
    <property type="match status" value="1"/>
</dbReference>
<dbReference type="EC" id="2.7.13.3" evidence="2"/>
<evidence type="ECO:0000256" key="5">
    <source>
        <dbReference type="ARBA" id="ARBA00022777"/>
    </source>
</evidence>
<dbReference type="InterPro" id="IPR036890">
    <property type="entry name" value="HATPase_C_sf"/>
</dbReference>
<protein>
    <recommendedName>
        <fullName evidence="2">histidine kinase</fullName>
        <ecNumber evidence="2">2.7.13.3</ecNumber>
    </recommendedName>
</protein>
<dbReference type="CDD" id="cd00082">
    <property type="entry name" value="HisKA"/>
    <property type="match status" value="1"/>
</dbReference>
<keyword evidence="4" id="KW-0808">Transferase</keyword>
<keyword evidence="3" id="KW-0597">Phosphoprotein</keyword>
<sequence length="679" mass="76200">MACFMELAYALLDALPQALVLYQPLTDQQGHLTDFTTRYFNQALKAITPLTDQQLQTQTLFQRHPSTRQHLDSFNALLKTQQGFSLDYHAPHLSKWYSMTFQYLNGDMCCRYDDITDQKPTGSSVQNLAEEQPQGLNHQLADLVKALQATNQQLLQQQDFLEGILNGSQNGLMSCAPVYNETDQIVDLCIEMVNPAASLINGLASEQLIGKTLLTVFPVLAGTPLMAGYLHTAQTGQVQRLEAHYQDDNVNGWFEVIASPLPQQRVLISFLDITDRHQAETAYFHQVGLMQRISESGHIGIMTHRPILDKTGHIQDFAFTYVNEQAQRWLGVDLQLVTRQSVRSLLGGDDKEEMVRQMAQVVKTGESAQIETTLPDGRVLFLVISPLEGGCVTTFMDVTQQRQVEQQKRYNAELEQQVAERTLALQKSMARLKQSKDELQVALAKEKQLSELKGRFVAMASHEFRTPLTTILSSAGLLELYQTSDQKDKRQKHIQRIRQAVKQLNSILEEFLSSDKLTEGQVTVRPVLCDLPRLVNEVILDLGDTLKVQQTIRLSLSCPQPLWVDESLLRKILINLLSNAIKYSGPGSIITLDGSCKPHLLTLTVSDQGIGISAEDQLHLFERFFRASNVTNISGTGLGLHIVRQYVELMNGQISLESELHQGTRITLTLPLTEPDKEA</sequence>
<name>D2QIJ2_SPILD</name>
<dbReference type="Pfam" id="PF12860">
    <property type="entry name" value="PAS_7"/>
    <property type="match status" value="1"/>
</dbReference>
<feature type="coiled-coil region" evidence="7">
    <location>
        <begin position="425"/>
        <end position="452"/>
    </location>
</feature>
<dbReference type="Pfam" id="PF08448">
    <property type="entry name" value="PAS_4"/>
    <property type="match status" value="1"/>
</dbReference>
<dbReference type="PRINTS" id="PR00344">
    <property type="entry name" value="BCTRLSENSOR"/>
</dbReference>
<dbReference type="KEGG" id="sli:Slin_2761"/>
<dbReference type="InterPro" id="IPR013656">
    <property type="entry name" value="PAS_4"/>
</dbReference>
<evidence type="ECO:0000256" key="6">
    <source>
        <dbReference type="ARBA" id="ARBA00023012"/>
    </source>
</evidence>
<dbReference type="InterPro" id="IPR004358">
    <property type="entry name" value="Sig_transdc_His_kin-like_C"/>
</dbReference>
<dbReference type="InterPro" id="IPR005467">
    <property type="entry name" value="His_kinase_dom"/>
</dbReference>
<dbReference type="HOGENOM" id="CLU_425075_0_0_10"/>
<keyword evidence="7" id="KW-0175">Coiled coil</keyword>
<keyword evidence="5 9" id="KW-0418">Kinase</keyword>
<dbReference type="SUPFAM" id="SSF47384">
    <property type="entry name" value="Homodimeric domain of signal transducing histidine kinase"/>
    <property type="match status" value="1"/>
</dbReference>
<reference evidence="9 10" key="1">
    <citation type="journal article" date="2010" name="Stand. Genomic Sci.">
        <title>Complete genome sequence of Spirosoma linguale type strain (1).</title>
        <authorList>
            <person name="Lail K."/>
            <person name="Sikorski J."/>
            <person name="Saunders E."/>
            <person name="Lapidus A."/>
            <person name="Glavina Del Rio T."/>
            <person name="Copeland A."/>
            <person name="Tice H."/>
            <person name="Cheng J.-F."/>
            <person name="Lucas S."/>
            <person name="Nolan M."/>
            <person name="Bruce D."/>
            <person name="Goodwin L."/>
            <person name="Pitluck S."/>
            <person name="Ivanova N."/>
            <person name="Mavromatis K."/>
            <person name="Ovchinnikova G."/>
            <person name="Pati A."/>
            <person name="Chen A."/>
            <person name="Palaniappan K."/>
            <person name="Land M."/>
            <person name="Hauser L."/>
            <person name="Chang Y.-J."/>
            <person name="Jeffries C.D."/>
            <person name="Chain P."/>
            <person name="Brettin T."/>
            <person name="Detter J.C."/>
            <person name="Schuetze A."/>
            <person name="Rohde M."/>
            <person name="Tindall B.J."/>
            <person name="Goeker M."/>
            <person name="Bristow J."/>
            <person name="Eisen J.A."/>
            <person name="Markowitz V."/>
            <person name="Hugenholtz P."/>
            <person name="Kyrpides N.C."/>
            <person name="Klenk H.-P."/>
            <person name="Chen F."/>
        </authorList>
    </citation>
    <scope>NUCLEOTIDE SEQUENCE [LARGE SCALE GENOMIC DNA]</scope>
    <source>
        <strain evidence="10">ATCC 33905 / DSM 74 / LMG 10896 / Claus 1</strain>
    </source>
</reference>
<dbReference type="InterPro" id="IPR003594">
    <property type="entry name" value="HATPase_dom"/>
</dbReference>
<dbReference type="Proteomes" id="UP000002028">
    <property type="component" value="Chromosome"/>
</dbReference>
<proteinExistence type="predicted"/>
<dbReference type="Pfam" id="PF02518">
    <property type="entry name" value="HATPase_c"/>
    <property type="match status" value="1"/>
</dbReference>